<reference evidence="2" key="1">
    <citation type="journal article" date="2020" name="Stud. Mycol.">
        <title>101 Dothideomycetes genomes: a test case for predicting lifestyles and emergence of pathogens.</title>
        <authorList>
            <person name="Haridas S."/>
            <person name="Albert R."/>
            <person name="Binder M."/>
            <person name="Bloem J."/>
            <person name="Labutti K."/>
            <person name="Salamov A."/>
            <person name="Andreopoulos B."/>
            <person name="Baker S."/>
            <person name="Barry K."/>
            <person name="Bills G."/>
            <person name="Bluhm B."/>
            <person name="Cannon C."/>
            <person name="Castanera R."/>
            <person name="Culley D."/>
            <person name="Daum C."/>
            <person name="Ezra D."/>
            <person name="Gonzalez J."/>
            <person name="Henrissat B."/>
            <person name="Kuo A."/>
            <person name="Liang C."/>
            <person name="Lipzen A."/>
            <person name="Lutzoni F."/>
            <person name="Magnuson J."/>
            <person name="Mondo S."/>
            <person name="Nolan M."/>
            <person name="Ohm R."/>
            <person name="Pangilinan J."/>
            <person name="Park H.-J."/>
            <person name="Ramirez L."/>
            <person name="Alfaro M."/>
            <person name="Sun H."/>
            <person name="Tritt A."/>
            <person name="Yoshinaga Y."/>
            <person name="Zwiers L.-H."/>
            <person name="Turgeon B."/>
            <person name="Goodwin S."/>
            <person name="Spatafora J."/>
            <person name="Crous P."/>
            <person name="Grigoriev I."/>
        </authorList>
    </citation>
    <scope>NUCLEOTIDE SEQUENCE</scope>
    <source>
        <strain evidence="2">CBS 123094</strain>
    </source>
</reference>
<evidence type="ECO:0000313" key="2">
    <source>
        <dbReference type="EMBL" id="KAF1997067.1"/>
    </source>
</evidence>
<sequence length="191" mass="21864">MFVNYLLDHMPPLWEAVWTPVVLSAQALLVQIMATLMSQFKNKISLECWVLLSGLRRRTYNQHLPSFTAEEPDILNMARSATFESNLGMGQIFRLRQWYPFKMNRVSTQDEVKTIQRGPKIYGFFPHVEETLGQTLVSLENHWAAAQIRLKVQEQEWGSLERVSRPEEPASLELLSSSLSPAPQCVSKGTT</sequence>
<gene>
    <name evidence="2" type="ORF">P154DRAFT_579187</name>
</gene>
<protein>
    <submittedName>
        <fullName evidence="2">Uncharacterized protein</fullName>
    </submittedName>
</protein>
<name>A0A6A5W6V9_9PLEO</name>
<feature type="compositionally biased region" description="Low complexity" evidence="1">
    <location>
        <begin position="171"/>
        <end position="183"/>
    </location>
</feature>
<organism evidence="2 3">
    <name type="scientific">Amniculicola lignicola CBS 123094</name>
    <dbReference type="NCBI Taxonomy" id="1392246"/>
    <lineage>
        <taxon>Eukaryota</taxon>
        <taxon>Fungi</taxon>
        <taxon>Dikarya</taxon>
        <taxon>Ascomycota</taxon>
        <taxon>Pezizomycotina</taxon>
        <taxon>Dothideomycetes</taxon>
        <taxon>Pleosporomycetidae</taxon>
        <taxon>Pleosporales</taxon>
        <taxon>Amniculicolaceae</taxon>
        <taxon>Amniculicola</taxon>
    </lineage>
</organism>
<dbReference type="Proteomes" id="UP000799779">
    <property type="component" value="Unassembled WGS sequence"/>
</dbReference>
<feature type="region of interest" description="Disordered" evidence="1">
    <location>
        <begin position="171"/>
        <end position="191"/>
    </location>
</feature>
<keyword evidence="3" id="KW-1185">Reference proteome</keyword>
<dbReference type="AlphaFoldDB" id="A0A6A5W6V9"/>
<evidence type="ECO:0000313" key="3">
    <source>
        <dbReference type="Proteomes" id="UP000799779"/>
    </source>
</evidence>
<evidence type="ECO:0000256" key="1">
    <source>
        <dbReference type="SAM" id="MobiDB-lite"/>
    </source>
</evidence>
<proteinExistence type="predicted"/>
<accession>A0A6A5W6V9</accession>
<dbReference type="EMBL" id="ML977617">
    <property type="protein sequence ID" value="KAF1997067.1"/>
    <property type="molecule type" value="Genomic_DNA"/>
</dbReference>